<sequence length="316" mass="35142">MYKTFFDLKANPFGSSPDPRFLYVMPHVREALAGLEYGISARKGFIVLVGEVGTGKTTLLRSAIDSFDGNRVFVSFIFNPRLDALDLLELILTDFGIKPEARTKSGMLLQLNRFVLDCFRRDETCVIVIDEAQNLSADLLEEVRLLTNLETATEKLLQIILCGQPELEDKLRQPNLRQLRQRIALWCRTQALTAEQTAAYITGRLAIAGSSTQIFSPEAVAAIHRISRGIPRIVNLLCEHSLILAYVEQLRVIPAGIINAVSRDLDLETQPIRASSSSLLNTEVSMKSDTTEKTDKTDVLQEDFTTSETLPGGLES</sequence>
<dbReference type="PANTHER" id="PTHR35894:SF1">
    <property type="entry name" value="PHOSPHORIBULOKINASE _ URIDINE KINASE FAMILY"/>
    <property type="match status" value="1"/>
</dbReference>
<reference evidence="4" key="2">
    <citation type="submission" date="2019-02" db="EMBL/GenBank/DDBJ databases">
        <title>Granulicella sibirica sp. nov., a psychrotolerant acidobacterium isolated from an organic soil layer in forested tundra, West Siberia.</title>
        <authorList>
            <person name="Oshkin I.Y."/>
            <person name="Kulichevskaya I.S."/>
            <person name="Rijpstra W.I.C."/>
            <person name="Sinninghe Damste J.S."/>
            <person name="Rakitin A.L."/>
            <person name="Ravin N.V."/>
            <person name="Dedysh S.N."/>
        </authorList>
    </citation>
    <scope>NUCLEOTIDE SEQUENCE [LARGE SCALE GENOMIC DNA]</scope>
    <source>
        <strain evidence="4">AF10</strain>
    </source>
</reference>
<dbReference type="EMBL" id="RDSM01000003">
    <property type="protein sequence ID" value="RXH54588.1"/>
    <property type="molecule type" value="Genomic_DNA"/>
</dbReference>
<dbReference type="PANTHER" id="PTHR35894">
    <property type="entry name" value="GENERAL SECRETION PATHWAY PROTEIN A-RELATED"/>
    <property type="match status" value="1"/>
</dbReference>
<keyword evidence="4" id="KW-1185">Reference proteome</keyword>
<dbReference type="InterPro" id="IPR052026">
    <property type="entry name" value="ExeA_AAA_ATPase_DNA-bind"/>
</dbReference>
<evidence type="ECO:0000259" key="2">
    <source>
        <dbReference type="SMART" id="SM00382"/>
    </source>
</evidence>
<accession>A0A4Q0SY82</accession>
<dbReference type="Gene3D" id="3.40.50.300">
    <property type="entry name" value="P-loop containing nucleotide triphosphate hydrolases"/>
    <property type="match status" value="1"/>
</dbReference>
<dbReference type="Proteomes" id="UP000289437">
    <property type="component" value="Unassembled WGS sequence"/>
</dbReference>
<dbReference type="InterPro" id="IPR049945">
    <property type="entry name" value="AAA_22"/>
</dbReference>
<dbReference type="InterPro" id="IPR027417">
    <property type="entry name" value="P-loop_NTPase"/>
</dbReference>
<feature type="compositionally biased region" description="Basic and acidic residues" evidence="1">
    <location>
        <begin position="289"/>
        <end position="299"/>
    </location>
</feature>
<feature type="region of interest" description="Disordered" evidence="1">
    <location>
        <begin position="283"/>
        <end position="316"/>
    </location>
</feature>
<name>A0A4Q0SY82_9BACT</name>
<comment type="caution">
    <text evidence="3">The sequence shown here is derived from an EMBL/GenBank/DDBJ whole genome shotgun (WGS) entry which is preliminary data.</text>
</comment>
<dbReference type="GO" id="GO:0016887">
    <property type="term" value="F:ATP hydrolysis activity"/>
    <property type="evidence" value="ECO:0007669"/>
    <property type="project" value="InterPro"/>
</dbReference>
<gene>
    <name evidence="3" type="ORF">GRAN_3692</name>
</gene>
<reference evidence="3 4" key="1">
    <citation type="submission" date="2018-11" db="EMBL/GenBank/DDBJ databases">
        <authorList>
            <person name="Mardanov A.V."/>
            <person name="Ravin N.V."/>
            <person name="Dedysh S.N."/>
        </authorList>
    </citation>
    <scope>NUCLEOTIDE SEQUENCE [LARGE SCALE GENOMIC DNA]</scope>
    <source>
        <strain evidence="3 4">AF10</strain>
    </source>
</reference>
<evidence type="ECO:0000313" key="3">
    <source>
        <dbReference type="EMBL" id="RXH54588.1"/>
    </source>
</evidence>
<organism evidence="3 4">
    <name type="scientific">Granulicella sibirica</name>
    <dbReference type="NCBI Taxonomy" id="2479048"/>
    <lineage>
        <taxon>Bacteria</taxon>
        <taxon>Pseudomonadati</taxon>
        <taxon>Acidobacteriota</taxon>
        <taxon>Terriglobia</taxon>
        <taxon>Terriglobales</taxon>
        <taxon>Acidobacteriaceae</taxon>
        <taxon>Granulicella</taxon>
    </lineage>
</organism>
<dbReference type="SUPFAM" id="SSF52540">
    <property type="entry name" value="P-loop containing nucleoside triphosphate hydrolases"/>
    <property type="match status" value="1"/>
</dbReference>
<evidence type="ECO:0000256" key="1">
    <source>
        <dbReference type="SAM" id="MobiDB-lite"/>
    </source>
</evidence>
<dbReference type="Pfam" id="PF13401">
    <property type="entry name" value="AAA_22"/>
    <property type="match status" value="1"/>
</dbReference>
<feature type="domain" description="AAA+ ATPase" evidence="2">
    <location>
        <begin position="42"/>
        <end position="271"/>
    </location>
</feature>
<evidence type="ECO:0000313" key="4">
    <source>
        <dbReference type="Proteomes" id="UP000289437"/>
    </source>
</evidence>
<dbReference type="SMART" id="SM00382">
    <property type="entry name" value="AAA"/>
    <property type="match status" value="1"/>
</dbReference>
<dbReference type="AlphaFoldDB" id="A0A4Q0SY82"/>
<dbReference type="InterPro" id="IPR003593">
    <property type="entry name" value="AAA+_ATPase"/>
</dbReference>
<protein>
    <submittedName>
        <fullName evidence="3">General secretion pathway protein A</fullName>
    </submittedName>
</protein>
<dbReference type="OrthoDB" id="9815896at2"/>
<proteinExistence type="predicted"/>
<dbReference type="RefSeq" id="WP_128914353.1">
    <property type="nucleotide sequence ID" value="NZ_RDSM01000003.1"/>
</dbReference>
<dbReference type="CDD" id="cd00009">
    <property type="entry name" value="AAA"/>
    <property type="match status" value="1"/>
</dbReference>